<feature type="chain" id="PRO_5015090144" evidence="2">
    <location>
        <begin position="18"/>
        <end position="327"/>
    </location>
</feature>
<gene>
    <name evidence="3" type="ORF">CRE_19988</name>
</gene>
<dbReference type="EMBL" id="DS268596">
    <property type="protein sequence ID" value="EFO92790.1"/>
    <property type="molecule type" value="Genomic_DNA"/>
</dbReference>
<feature type="signal peptide" evidence="2">
    <location>
        <begin position="1"/>
        <end position="17"/>
    </location>
</feature>
<feature type="region of interest" description="Disordered" evidence="1">
    <location>
        <begin position="157"/>
        <end position="181"/>
    </location>
</feature>
<keyword evidence="4" id="KW-1185">Reference proteome</keyword>
<feature type="region of interest" description="Disordered" evidence="1">
    <location>
        <begin position="26"/>
        <end position="143"/>
    </location>
</feature>
<dbReference type="HOGENOM" id="CLU_850574_0_0_1"/>
<reference evidence="3" key="1">
    <citation type="submission" date="2007-07" db="EMBL/GenBank/DDBJ databases">
        <title>PCAP assembly of the Caenorhabditis remanei genome.</title>
        <authorList>
            <consortium name="The Caenorhabditis remanei Sequencing Consortium"/>
            <person name="Wilson R.K."/>
        </authorList>
    </citation>
    <scope>NUCLEOTIDE SEQUENCE [LARGE SCALE GENOMIC DNA]</scope>
    <source>
        <strain evidence="3">PB4641</strain>
    </source>
</reference>
<dbReference type="FunCoup" id="E3NCD9">
    <property type="interactions" value="1758"/>
</dbReference>
<keyword evidence="2" id="KW-0732">Signal</keyword>
<dbReference type="AlphaFoldDB" id="E3NCD9"/>
<dbReference type="eggNOG" id="ENOG502TJ21">
    <property type="taxonomic scope" value="Eukaryota"/>
</dbReference>
<feature type="compositionally biased region" description="Low complexity" evidence="1">
    <location>
        <begin position="53"/>
        <end position="68"/>
    </location>
</feature>
<organism evidence="4">
    <name type="scientific">Caenorhabditis remanei</name>
    <name type="common">Caenorhabditis vulgaris</name>
    <dbReference type="NCBI Taxonomy" id="31234"/>
    <lineage>
        <taxon>Eukaryota</taxon>
        <taxon>Metazoa</taxon>
        <taxon>Ecdysozoa</taxon>
        <taxon>Nematoda</taxon>
        <taxon>Chromadorea</taxon>
        <taxon>Rhabditida</taxon>
        <taxon>Rhabditina</taxon>
        <taxon>Rhabditomorpha</taxon>
        <taxon>Rhabditoidea</taxon>
        <taxon>Rhabditidae</taxon>
        <taxon>Peloderinae</taxon>
        <taxon>Caenorhabditis</taxon>
    </lineage>
</organism>
<feature type="compositionally biased region" description="Basic and acidic residues" evidence="1">
    <location>
        <begin position="74"/>
        <end position="93"/>
    </location>
</feature>
<dbReference type="OMA" id="SEIHTAK"/>
<protein>
    <submittedName>
        <fullName evidence="3">Uncharacterized protein</fullName>
    </submittedName>
</protein>
<name>E3NCD9_CAERE</name>
<feature type="compositionally biased region" description="Basic and acidic residues" evidence="1">
    <location>
        <begin position="111"/>
        <end position="127"/>
    </location>
</feature>
<dbReference type="OrthoDB" id="10637207at2759"/>
<evidence type="ECO:0000256" key="1">
    <source>
        <dbReference type="SAM" id="MobiDB-lite"/>
    </source>
</evidence>
<evidence type="ECO:0000313" key="3">
    <source>
        <dbReference type="EMBL" id="EFO92790.1"/>
    </source>
</evidence>
<evidence type="ECO:0000313" key="4">
    <source>
        <dbReference type="Proteomes" id="UP000008281"/>
    </source>
</evidence>
<dbReference type="Proteomes" id="UP000008281">
    <property type="component" value="Unassembled WGS sequence"/>
</dbReference>
<accession>E3NCD9</accession>
<feature type="compositionally biased region" description="Basic and acidic residues" evidence="1">
    <location>
        <begin position="157"/>
        <end position="176"/>
    </location>
</feature>
<evidence type="ECO:0000256" key="2">
    <source>
        <dbReference type="SAM" id="SignalP"/>
    </source>
</evidence>
<proteinExistence type="predicted"/>
<sequence>MLLLALFILQTITILLSMCSSKTSAKSASNSIETSGEDVTKPVKSRKQSADETPPTSKTPVSTTQQSPVPLKISSKENKTPVKSDVKKSEIHTAKNHSLVLNTAKNLHPPNQEHPKSSYAGIHDKSHPKASTPKHPSVMTVPSKSTDTVATCHELEPLKSQKTEPKTVEINDKSDDTIENIPSVKTKEGVSYESDGQTEKSPAEKKKDEIAMKLLEDKKINSQICLCSAGNGFMGQGPKKENMVVEIPVRVCIKKTGAIGRVRKTTNVFKRQQLKKQPRVAFENDENNADTGRNGENIVVQIVDQEEMMRDQMAILGPERPTGNKFF</sequence>